<dbReference type="InterPro" id="IPR050317">
    <property type="entry name" value="Plant_Fungal_Acyltransferase"/>
</dbReference>
<evidence type="ECO:0008006" key="4">
    <source>
        <dbReference type="Google" id="ProtNLM"/>
    </source>
</evidence>
<proteinExistence type="predicted"/>
<protein>
    <recommendedName>
        <fullName evidence="4">Trichothecene 3-O-acetyltransferase</fullName>
    </recommendedName>
</protein>
<dbReference type="AlphaFoldDB" id="A0A8H3F3H5"/>
<dbReference type="InterPro" id="IPR023213">
    <property type="entry name" value="CAT-like_dom_sf"/>
</dbReference>
<dbReference type="Pfam" id="PF02458">
    <property type="entry name" value="Transferase"/>
    <property type="match status" value="1"/>
</dbReference>
<dbReference type="EMBL" id="CAJPDR010000094">
    <property type="protein sequence ID" value="CAF9916923.1"/>
    <property type="molecule type" value="Genomic_DNA"/>
</dbReference>
<accession>A0A8H3F3H5</accession>
<dbReference type="PANTHER" id="PTHR31642:SF310">
    <property type="entry name" value="FATTY ALCOHOL:CAFFEOYL-COA ACYLTRANSFERASE"/>
    <property type="match status" value="1"/>
</dbReference>
<organism evidence="2 3">
    <name type="scientific">Alectoria fallacina</name>
    <dbReference type="NCBI Taxonomy" id="1903189"/>
    <lineage>
        <taxon>Eukaryota</taxon>
        <taxon>Fungi</taxon>
        <taxon>Dikarya</taxon>
        <taxon>Ascomycota</taxon>
        <taxon>Pezizomycotina</taxon>
        <taxon>Lecanoromycetes</taxon>
        <taxon>OSLEUM clade</taxon>
        <taxon>Lecanoromycetidae</taxon>
        <taxon>Lecanorales</taxon>
        <taxon>Lecanorineae</taxon>
        <taxon>Parmeliaceae</taxon>
        <taxon>Alectoria</taxon>
    </lineage>
</organism>
<name>A0A8H3F3H5_9LECA</name>
<sequence>MAGRLKLTYPDDEQVSIRFSMNDLTSRPDVWRPSYEELRQQGMPIRQLNPEMLVPPGGYELLGSCPIAVQANFIPGGCLISVCLNHSFFDGLGGAMAVGFWAENCKDLQNSTHRTMYSDLEHLQRFDADLSQLGDAVGFKPLRLPNVLLDSTAPHGEELKRIQGDRTLWQLLGLQKPPTDPIAAWGSPTNKTMVSAIFVASSQSILRLKAESTSSGTEGDEEVAIPFVSSFDAIAALVWRCILRARYLDLEDPGMISSRLRIPINVRQILGIPHDYHGNVLLNSMTETSVKSLIAEADRTQIAPKIRSSLIFGRDAKRVLDAIKLSFVLPDLASRRPLFSDTTRQDLVLTSWQDMPYYKHDWGPMFGCPGNPEFFRIPRGHLRGICALQPRRENDRTEILVSLEQGQMDQLKSDVEFTEYFELKAL</sequence>
<dbReference type="PANTHER" id="PTHR31642">
    <property type="entry name" value="TRICHOTHECENE 3-O-ACETYLTRANSFERASE"/>
    <property type="match status" value="1"/>
</dbReference>
<keyword evidence="1" id="KW-0808">Transferase</keyword>
<comment type="caution">
    <text evidence="2">The sequence shown here is derived from an EMBL/GenBank/DDBJ whole genome shotgun (WGS) entry which is preliminary data.</text>
</comment>
<gene>
    <name evidence="2" type="ORF">ALECFALPRED_010912</name>
</gene>
<evidence type="ECO:0000313" key="2">
    <source>
        <dbReference type="EMBL" id="CAF9916923.1"/>
    </source>
</evidence>
<evidence type="ECO:0000313" key="3">
    <source>
        <dbReference type="Proteomes" id="UP000664203"/>
    </source>
</evidence>
<reference evidence="2" key="1">
    <citation type="submission" date="2021-03" db="EMBL/GenBank/DDBJ databases">
        <authorList>
            <person name="Tagirdzhanova G."/>
        </authorList>
    </citation>
    <scope>NUCLEOTIDE SEQUENCE</scope>
</reference>
<dbReference type="Proteomes" id="UP000664203">
    <property type="component" value="Unassembled WGS sequence"/>
</dbReference>
<dbReference type="Gene3D" id="3.30.559.10">
    <property type="entry name" value="Chloramphenicol acetyltransferase-like domain"/>
    <property type="match status" value="2"/>
</dbReference>
<dbReference type="OrthoDB" id="1862401at2759"/>
<evidence type="ECO:0000256" key="1">
    <source>
        <dbReference type="ARBA" id="ARBA00022679"/>
    </source>
</evidence>
<keyword evidence="3" id="KW-1185">Reference proteome</keyword>
<dbReference type="GO" id="GO:0016747">
    <property type="term" value="F:acyltransferase activity, transferring groups other than amino-acyl groups"/>
    <property type="evidence" value="ECO:0007669"/>
    <property type="project" value="TreeGrafter"/>
</dbReference>